<evidence type="ECO:0000256" key="1">
    <source>
        <dbReference type="SAM" id="MobiDB-lite"/>
    </source>
</evidence>
<evidence type="ECO:0000313" key="3">
    <source>
        <dbReference type="Proteomes" id="UP000070433"/>
    </source>
</evidence>
<protein>
    <submittedName>
        <fullName evidence="2">Uncharacterized protein</fullName>
    </submittedName>
</protein>
<accession>A0A127JYM2</accession>
<reference evidence="2 3" key="1">
    <citation type="journal article" date="2014" name="Int. J. Syst. Evol. Microbiol.">
        <title>Ramlibacter solisilvae sp. nov., isolated from forest soil, and emended description of the genus Ramlibacter.</title>
        <authorList>
            <person name="Lee H.J."/>
            <person name="Lee S.H."/>
            <person name="Lee S.S."/>
            <person name="Lee J.S."/>
            <person name="Kim Y."/>
            <person name="Kim S.C."/>
            <person name="Jeon C.O."/>
        </authorList>
    </citation>
    <scope>NUCLEOTIDE SEQUENCE [LARGE SCALE GENOMIC DNA]</scope>
    <source>
        <strain evidence="2 3">5-10</strain>
    </source>
</reference>
<sequence length="68" mass="7648">MTTLGSSRARIEGTTETAHQRASRRALRAARPARSPGRARFRPRTIANSGNAMRPTEYTQLSWPQPKR</sequence>
<feature type="compositionally biased region" description="Polar residues" evidence="1">
    <location>
        <begin position="46"/>
        <end position="68"/>
    </location>
</feature>
<organism evidence="2 3">
    <name type="scientific">Ramlibacter tataouinensis</name>
    <dbReference type="NCBI Taxonomy" id="94132"/>
    <lineage>
        <taxon>Bacteria</taxon>
        <taxon>Pseudomonadati</taxon>
        <taxon>Pseudomonadota</taxon>
        <taxon>Betaproteobacteria</taxon>
        <taxon>Burkholderiales</taxon>
        <taxon>Comamonadaceae</taxon>
        <taxon>Ramlibacter</taxon>
    </lineage>
</organism>
<keyword evidence="3" id="KW-1185">Reference proteome</keyword>
<dbReference type="Proteomes" id="UP000070433">
    <property type="component" value="Chromosome"/>
</dbReference>
<evidence type="ECO:0000313" key="2">
    <source>
        <dbReference type="EMBL" id="AMO25051.1"/>
    </source>
</evidence>
<dbReference type="EMBL" id="CP010951">
    <property type="protein sequence ID" value="AMO25051.1"/>
    <property type="molecule type" value="Genomic_DNA"/>
</dbReference>
<feature type="region of interest" description="Disordered" evidence="1">
    <location>
        <begin position="1"/>
        <end position="68"/>
    </location>
</feature>
<proteinExistence type="predicted"/>
<dbReference type="AlphaFoldDB" id="A0A127JYM2"/>
<gene>
    <name evidence="2" type="ORF">UC35_22265</name>
</gene>
<name>A0A127JYM2_9BURK</name>